<reference evidence="1" key="1">
    <citation type="journal article" date="2020" name="mSystems">
        <title>Genome- and Community-Level Interaction Insights into Carbon Utilization and Element Cycling Functions of Hydrothermarchaeota in Hydrothermal Sediment.</title>
        <authorList>
            <person name="Zhou Z."/>
            <person name="Liu Y."/>
            <person name="Xu W."/>
            <person name="Pan J."/>
            <person name="Luo Z.H."/>
            <person name="Li M."/>
        </authorList>
    </citation>
    <scope>NUCLEOTIDE SEQUENCE [LARGE SCALE GENOMIC DNA]</scope>
    <source>
        <strain evidence="1">SpSt-1</strain>
    </source>
</reference>
<proteinExistence type="predicted"/>
<evidence type="ECO:0000313" key="1">
    <source>
        <dbReference type="EMBL" id="HHR95314.1"/>
    </source>
</evidence>
<name>A0A7C5YV39_9CREN</name>
<sequence>MMRFYEKCGVVDPFKNYNDITKYIIKLFNLSHITAVFISIEPSVIATRVDGILRRIAIAPGYAILCSHEAFSEFNTIYVLAEPSWIESDILIPYSSNETCNNKLGRYGIAIEVDEELGVPHLCTKDVNERHIYKVLTTGGLIEVSGDTYSGVGTLKIIPVKDKFFFIAKGLGLKTLYNNIEYSLTKIVLNLKLEVLSNRLVVVNNNDALIAIGKGYLKTFNLLAPIEDYVYLLLLITTYTIPRNEPKAKYYINKQGFTL</sequence>
<dbReference type="AlphaFoldDB" id="A0A7C5YV39"/>
<accession>A0A7C5YV39</accession>
<dbReference type="EMBL" id="DRUB01000010">
    <property type="protein sequence ID" value="HHR95314.1"/>
    <property type="molecule type" value="Genomic_DNA"/>
</dbReference>
<organism evidence="1">
    <name type="scientific">Ignisphaera aggregans</name>
    <dbReference type="NCBI Taxonomy" id="334771"/>
    <lineage>
        <taxon>Archaea</taxon>
        <taxon>Thermoproteota</taxon>
        <taxon>Thermoprotei</taxon>
        <taxon>Desulfurococcales</taxon>
        <taxon>Desulfurococcaceae</taxon>
        <taxon>Ignisphaera</taxon>
    </lineage>
</organism>
<protein>
    <submittedName>
        <fullName evidence="1">Uncharacterized protein</fullName>
    </submittedName>
</protein>
<comment type="caution">
    <text evidence="1">The sequence shown here is derived from an EMBL/GenBank/DDBJ whole genome shotgun (WGS) entry which is preliminary data.</text>
</comment>
<gene>
    <name evidence="1" type="ORF">ENL47_00415</name>
</gene>